<dbReference type="AlphaFoldDB" id="A0A0E9Q9Y7"/>
<reference evidence="1" key="2">
    <citation type="journal article" date="2015" name="Fish Shellfish Immunol.">
        <title>Early steps in the European eel (Anguilla anguilla)-Vibrio vulnificus interaction in the gills: Role of the RtxA13 toxin.</title>
        <authorList>
            <person name="Callol A."/>
            <person name="Pajuelo D."/>
            <person name="Ebbesson L."/>
            <person name="Teles M."/>
            <person name="MacKenzie S."/>
            <person name="Amaro C."/>
        </authorList>
    </citation>
    <scope>NUCLEOTIDE SEQUENCE</scope>
</reference>
<organism evidence="1">
    <name type="scientific">Anguilla anguilla</name>
    <name type="common">European freshwater eel</name>
    <name type="synonym">Muraena anguilla</name>
    <dbReference type="NCBI Taxonomy" id="7936"/>
    <lineage>
        <taxon>Eukaryota</taxon>
        <taxon>Metazoa</taxon>
        <taxon>Chordata</taxon>
        <taxon>Craniata</taxon>
        <taxon>Vertebrata</taxon>
        <taxon>Euteleostomi</taxon>
        <taxon>Actinopterygii</taxon>
        <taxon>Neopterygii</taxon>
        <taxon>Teleostei</taxon>
        <taxon>Anguilliformes</taxon>
        <taxon>Anguillidae</taxon>
        <taxon>Anguilla</taxon>
    </lineage>
</organism>
<dbReference type="EMBL" id="GBXM01095260">
    <property type="protein sequence ID" value="JAH13317.1"/>
    <property type="molecule type" value="Transcribed_RNA"/>
</dbReference>
<reference evidence="1" key="1">
    <citation type="submission" date="2014-11" db="EMBL/GenBank/DDBJ databases">
        <authorList>
            <person name="Amaro Gonzalez C."/>
        </authorList>
    </citation>
    <scope>NUCLEOTIDE SEQUENCE</scope>
</reference>
<accession>A0A0E9Q9Y7</accession>
<protein>
    <submittedName>
        <fullName evidence="1">Uncharacterized protein</fullName>
    </submittedName>
</protein>
<name>A0A0E9Q9Y7_ANGAN</name>
<evidence type="ECO:0000313" key="1">
    <source>
        <dbReference type="EMBL" id="JAH13317.1"/>
    </source>
</evidence>
<sequence>MTGHLFCIMIHAGKCRISSSRPRTLPDDTCLCGLRSVGATESSIKAHVILSAL</sequence>
<proteinExistence type="predicted"/>